<keyword evidence="4" id="KW-1185">Reference proteome</keyword>
<dbReference type="Pfam" id="PF12796">
    <property type="entry name" value="Ank_2"/>
    <property type="match status" value="1"/>
</dbReference>
<name>Q8QNC5_ESV1K</name>
<organismHost>
    <name type="scientific">Ectocarpus siliculosus</name>
    <name type="common">Brown alga</name>
    <name type="synonym">Conferva siliculosa</name>
    <dbReference type="NCBI Taxonomy" id="2880"/>
</organismHost>
<dbReference type="InterPro" id="IPR002110">
    <property type="entry name" value="Ankyrin_rpt"/>
</dbReference>
<gene>
    <name evidence="3" type="primary">ORF 157</name>
</gene>
<dbReference type="PROSITE" id="PS50088">
    <property type="entry name" value="ANK_REPEAT"/>
    <property type="match status" value="1"/>
</dbReference>
<dbReference type="SMART" id="SM00248">
    <property type="entry name" value="ANK"/>
    <property type="match status" value="4"/>
</dbReference>
<dbReference type="KEGG" id="vg:920709"/>
<evidence type="ECO:0000313" key="4">
    <source>
        <dbReference type="Proteomes" id="UP000000864"/>
    </source>
</evidence>
<organism evidence="3 4">
    <name type="scientific">Ectocarpus siliculosus virus 1 (isolate New Zealand/Kaikoura/1988)</name>
    <name type="common">EsV-1</name>
    <dbReference type="NCBI Taxonomy" id="654926"/>
    <lineage>
        <taxon>Viruses</taxon>
        <taxon>Varidnaviria</taxon>
        <taxon>Bamfordvirae</taxon>
        <taxon>Nucleocytoviricota</taxon>
        <taxon>Megaviricetes</taxon>
        <taxon>Algavirales</taxon>
        <taxon>Phycodnaviridae</taxon>
        <taxon>Phaeovirus</taxon>
        <taxon>Phaeovirus unasiliculosus</taxon>
        <taxon>Ectocarpus siliculosus virus 1</taxon>
    </lineage>
</organism>
<reference evidence="3 4" key="4">
    <citation type="journal article" date="2000" name="Virology">
        <title>The brown algal virus EsV-1 particle contains a putative hybrid histidine kinase.</title>
        <authorList>
            <person name="Delaroque N."/>
            <person name="Wolf S."/>
            <person name="Muller D.G."/>
            <person name="Knippers R."/>
        </authorList>
    </citation>
    <scope>NUCLEOTIDE SEQUENCE [LARGE SCALE GENOMIC DNA]</scope>
    <source>
        <strain evidence="4">Isolate New Zealand/Kaikoura/1988</strain>
    </source>
</reference>
<keyword evidence="2" id="KW-0040">ANK repeat</keyword>
<evidence type="ECO:0000256" key="2">
    <source>
        <dbReference type="ARBA" id="ARBA00023043"/>
    </source>
</evidence>
<proteinExistence type="predicted"/>
<reference evidence="3 4" key="1">
    <citation type="journal article" date="1995" name="Virology">
        <title>Coat protein of the Ectocarpus siliculosus virus.</title>
        <authorList>
            <person name="Klein M."/>
            <person name="Lanka S.T."/>
            <person name="Knippers R."/>
            <person name="Muller D.G."/>
        </authorList>
    </citation>
    <scope>NUCLEOTIDE SEQUENCE [LARGE SCALE GENOMIC DNA]</scope>
    <source>
        <strain evidence="4">Isolate New Zealand/Kaikoura/1988</strain>
    </source>
</reference>
<dbReference type="InterPro" id="IPR036770">
    <property type="entry name" value="Ankyrin_rpt-contain_sf"/>
</dbReference>
<dbReference type="PROSITE" id="PS50297">
    <property type="entry name" value="ANK_REP_REGION"/>
    <property type="match status" value="1"/>
</dbReference>
<dbReference type="SUPFAM" id="SSF48403">
    <property type="entry name" value="Ankyrin repeat"/>
    <property type="match status" value="1"/>
</dbReference>
<dbReference type="EMBL" id="AF204951">
    <property type="protein sequence ID" value="AAK14571.1"/>
    <property type="molecule type" value="Genomic_DNA"/>
</dbReference>
<evidence type="ECO:0000313" key="3">
    <source>
        <dbReference type="EMBL" id="AAK14571.1"/>
    </source>
</evidence>
<accession>Q8QNC5</accession>
<reference evidence="3 4" key="2">
    <citation type="journal article" date="1998" name="Adv. Virus Res.">
        <title>Viruses in marine brown algae.</title>
        <authorList>
            <person name="Muller D.G."/>
            <person name="Kapp M."/>
            <person name="Knippers R."/>
        </authorList>
    </citation>
    <scope>NUCLEOTIDE SEQUENCE [LARGE SCALE GENOMIC DNA]</scope>
    <source>
        <strain evidence="4">Isolate New Zealand/Kaikoura/1988</strain>
    </source>
</reference>
<dbReference type="Proteomes" id="UP000000864">
    <property type="component" value="Segment"/>
</dbReference>
<dbReference type="Gene3D" id="1.25.40.20">
    <property type="entry name" value="Ankyrin repeat-containing domain"/>
    <property type="match status" value="2"/>
</dbReference>
<protein>
    <submittedName>
        <fullName evidence="3">EsV-1-157</fullName>
    </submittedName>
</protein>
<evidence type="ECO:0000256" key="1">
    <source>
        <dbReference type="ARBA" id="ARBA00022737"/>
    </source>
</evidence>
<reference evidence="3 4" key="3">
    <citation type="journal article" date="2000" name="Virology">
        <title>Characterization and immunolocalization of major structural proteins in the brown algal virus EsV-1.</title>
        <authorList>
            <person name="Delaroque N."/>
            <person name="Wolf S."/>
            <person name="Muller D.G."/>
            <person name="Knippers R."/>
        </authorList>
    </citation>
    <scope>NUCLEOTIDE SEQUENCE [LARGE SCALE GENOMIC DNA]</scope>
    <source>
        <strain evidence="4">Isolate New Zealand/Kaikoura/1988</strain>
    </source>
</reference>
<sequence length="312" mass="33596">MTSAAKVDMLVGAGDDGRAPLTSSFWDHCAEATVHRVVDMLLAAEAGAKDSGPDDRAALAVLNVKVDLCRALLSHCADASNICLADVLDVLAAAFADVNAKNYSDETVLMYAAGCPDAVRALVRLGADANRSDCCGYTALFFAKDREVVDMLLKAGADVDARAEDGITPLMHACFHTDIEVARALLENGADPNLRDDEGRTVLYVICSEFCDFVVAMLDLLLRSGADERIADSRGRLPVDCLSERIYAKEVVGQARHLLLSAPQDRAWRRRGFVLMCVSRNAGADSRGGLAQWLMRARAGQAGVFRSVVRYL</sequence>
<keyword evidence="1" id="KW-0677">Repeat</keyword>
<dbReference type="PANTHER" id="PTHR24171">
    <property type="entry name" value="ANKYRIN REPEAT DOMAIN-CONTAINING PROTEIN 39-RELATED"/>
    <property type="match status" value="1"/>
</dbReference>